<feature type="compositionally biased region" description="Polar residues" evidence="1">
    <location>
        <begin position="8"/>
        <end position="32"/>
    </location>
</feature>
<evidence type="ECO:0000313" key="2">
    <source>
        <dbReference type="EMBL" id="QQO90368.1"/>
    </source>
</evidence>
<reference evidence="2 3" key="1">
    <citation type="submission" date="2020-12" db="EMBL/GenBank/DDBJ databases">
        <title>Complete genome sequence of Erwinia phage pEa_SNUABM_5.</title>
        <authorList>
            <person name="Kim S.G."/>
            <person name="Lee S.B."/>
            <person name="Kwon J."/>
            <person name="Park S.C."/>
        </authorList>
    </citation>
    <scope>NUCLEOTIDE SEQUENCE [LARGE SCALE GENOMIC DNA]</scope>
</reference>
<dbReference type="Proteomes" id="UP000596123">
    <property type="component" value="Segment"/>
</dbReference>
<organism evidence="2 3">
    <name type="scientific">Erwinia phage pEa_SNUABM_5</name>
    <dbReference type="NCBI Taxonomy" id="2797313"/>
    <lineage>
        <taxon>Viruses</taxon>
        <taxon>Duplodnaviria</taxon>
        <taxon>Heunggongvirae</taxon>
        <taxon>Uroviricota</taxon>
        <taxon>Caudoviricetes</taxon>
        <taxon>Rivsvirus</taxon>
        <taxon>Rivsvirus SNUABM5</taxon>
    </lineage>
</organism>
<keyword evidence="3" id="KW-1185">Reference proteome</keyword>
<accession>A0A7T8EPN2</accession>
<proteinExistence type="predicted"/>
<evidence type="ECO:0000256" key="1">
    <source>
        <dbReference type="SAM" id="MobiDB-lite"/>
    </source>
</evidence>
<feature type="compositionally biased region" description="Basic and acidic residues" evidence="1">
    <location>
        <begin position="71"/>
        <end position="80"/>
    </location>
</feature>
<gene>
    <name evidence="2" type="ORF">pEaSNUABM5_00226</name>
</gene>
<dbReference type="EMBL" id="MW366843">
    <property type="protein sequence ID" value="QQO90368.1"/>
    <property type="molecule type" value="Genomic_DNA"/>
</dbReference>
<protein>
    <submittedName>
        <fullName evidence="2">Uncharacterized protein</fullName>
    </submittedName>
</protein>
<sequence length="233" mass="25598">MKLRLSLSRENSVTQPPNVTPNQSINDSTNNPDPVRDVKPTAIGDQSRLTDKRVGVDNTDFRAAPGPKAVEGGRLKDDEQEVGRDLARKAANLGNKGENLRDTEVFTYSNSDTWQPKSEFERLFAPLGERLAAILRGEGPQRIVKRPPGVEAAPLEDQEREGVPATTIMASESRGKSPSAKARSQMLKLIMPELSREQGDELAQAIKNHDGQTVQRILTSIGVKLNKVVSRKK</sequence>
<feature type="region of interest" description="Disordered" evidence="1">
    <location>
        <begin position="1"/>
        <end position="80"/>
    </location>
</feature>
<name>A0A7T8EPN2_9CAUD</name>
<evidence type="ECO:0000313" key="3">
    <source>
        <dbReference type="Proteomes" id="UP000596123"/>
    </source>
</evidence>